<feature type="region of interest" description="Disordered" evidence="1">
    <location>
        <begin position="89"/>
        <end position="114"/>
    </location>
</feature>
<evidence type="ECO:0000313" key="4">
    <source>
        <dbReference type="Proteomes" id="UP001589795"/>
    </source>
</evidence>
<gene>
    <name evidence="3" type="ORF">ACFFIZ_18840</name>
</gene>
<sequence length="114" mass="12578">MTHDEMLAALAPPRLPADFGSLSVYEMLALVGIGMALGLLAGLLILPLTRRRVKPGKVRLSDLRELPVPERLLAVARLLGRLPPSLRAAAYGTEPPPSDRNIERAVRRTRPWQR</sequence>
<keyword evidence="4" id="KW-1185">Reference proteome</keyword>
<evidence type="ECO:0000256" key="2">
    <source>
        <dbReference type="SAM" id="Phobius"/>
    </source>
</evidence>
<dbReference type="Proteomes" id="UP001589795">
    <property type="component" value="Unassembled WGS sequence"/>
</dbReference>
<proteinExistence type="predicted"/>
<evidence type="ECO:0000256" key="1">
    <source>
        <dbReference type="SAM" id="MobiDB-lite"/>
    </source>
</evidence>
<organism evidence="3 4">
    <name type="scientific">Paracoccus rhizosphaerae</name>
    <dbReference type="NCBI Taxonomy" id="1133347"/>
    <lineage>
        <taxon>Bacteria</taxon>
        <taxon>Pseudomonadati</taxon>
        <taxon>Pseudomonadota</taxon>
        <taxon>Alphaproteobacteria</taxon>
        <taxon>Rhodobacterales</taxon>
        <taxon>Paracoccaceae</taxon>
        <taxon>Paracoccus</taxon>
    </lineage>
</organism>
<keyword evidence="2" id="KW-1133">Transmembrane helix</keyword>
<keyword evidence="2" id="KW-0472">Membrane</keyword>
<evidence type="ECO:0008006" key="5">
    <source>
        <dbReference type="Google" id="ProtNLM"/>
    </source>
</evidence>
<dbReference type="EMBL" id="JBHLWQ010000183">
    <property type="protein sequence ID" value="MFC0202302.1"/>
    <property type="molecule type" value="Genomic_DNA"/>
</dbReference>
<comment type="caution">
    <text evidence="3">The sequence shown here is derived from an EMBL/GenBank/DDBJ whole genome shotgun (WGS) entry which is preliminary data.</text>
</comment>
<keyword evidence="2" id="KW-0812">Transmembrane</keyword>
<accession>A0ABV6CNH8</accession>
<reference evidence="3 4" key="1">
    <citation type="submission" date="2024-09" db="EMBL/GenBank/DDBJ databases">
        <authorList>
            <person name="Sun Q."/>
            <person name="Mori K."/>
        </authorList>
    </citation>
    <scope>NUCLEOTIDE SEQUENCE [LARGE SCALE GENOMIC DNA]</scope>
    <source>
        <strain evidence="3 4">CCM 7904</strain>
    </source>
</reference>
<evidence type="ECO:0000313" key="3">
    <source>
        <dbReference type="EMBL" id="MFC0202302.1"/>
    </source>
</evidence>
<protein>
    <recommendedName>
        <fullName evidence="5">Type II secretion system protein</fullName>
    </recommendedName>
</protein>
<name>A0ABV6CNH8_9RHOB</name>
<feature type="transmembrane region" description="Helical" evidence="2">
    <location>
        <begin position="27"/>
        <end position="49"/>
    </location>
</feature>
<dbReference type="RefSeq" id="WP_265506948.1">
    <property type="nucleotide sequence ID" value="NZ_JAOTBE010000020.1"/>
</dbReference>